<dbReference type="InterPro" id="IPR039366">
    <property type="entry name" value="Pilotin"/>
</dbReference>
<evidence type="ECO:0000313" key="4">
    <source>
        <dbReference type="Proteomes" id="UP000238327"/>
    </source>
</evidence>
<dbReference type="Proteomes" id="UP000238327">
    <property type="component" value="Chromosome"/>
</dbReference>
<reference evidence="3 4" key="1">
    <citation type="submission" date="2018-03" db="EMBL/GenBank/DDBJ databases">
        <title>Complete genome sequence and methylome analysis of Pseudomonas mendocina NEB 698.</title>
        <authorList>
            <person name="Morgan R.D."/>
        </authorList>
    </citation>
    <scope>NUCLEOTIDE SEQUENCE [LARGE SCALE GENOMIC DNA]</scope>
    <source>
        <strain evidence="3 4">NEB698</strain>
    </source>
</reference>
<dbReference type="RefSeq" id="WP_106738671.1">
    <property type="nucleotide sequence ID" value="NZ_CP027657.1"/>
</dbReference>
<dbReference type="PROSITE" id="PS51257">
    <property type="entry name" value="PROKAR_LIPOPROTEIN"/>
    <property type="match status" value="1"/>
</dbReference>
<organism evidence="3 4">
    <name type="scientific">Ectopseudomonas mendocina</name>
    <name type="common">Pseudomonas mendocina</name>
    <dbReference type="NCBI Taxonomy" id="300"/>
    <lineage>
        <taxon>Bacteria</taxon>
        <taxon>Pseudomonadati</taxon>
        <taxon>Pseudomonadota</taxon>
        <taxon>Gammaproteobacteria</taxon>
        <taxon>Pseudomonadales</taxon>
        <taxon>Pseudomonadaceae</taxon>
        <taxon>Ectopseudomonas</taxon>
    </lineage>
</organism>
<proteinExistence type="predicted"/>
<sequence length="148" mass="15426">MTQRLHFLPILLSGLLVACASDPAPSPVDAPPTAPKPMLEAQSQASHLPAVSGQLLGVAAGAEVELALLVVDARGRPGRSLGSQQLRGDGDALPFELHFEPTALQAGQRLELRARVSHSGRLVQRLIPRTIASQGNQALGELSLVAAP</sequence>
<dbReference type="OrthoDB" id="6912619at2"/>
<feature type="compositionally biased region" description="Pro residues" evidence="1">
    <location>
        <begin position="24"/>
        <end position="35"/>
    </location>
</feature>
<keyword evidence="2" id="KW-0732">Signal</keyword>
<name>A0A2R3QQ61_ECTME</name>
<evidence type="ECO:0000256" key="2">
    <source>
        <dbReference type="SAM" id="SignalP"/>
    </source>
</evidence>
<feature type="chain" id="PRO_5015346265" description="Lipoprotein" evidence="2">
    <location>
        <begin position="21"/>
        <end position="148"/>
    </location>
</feature>
<evidence type="ECO:0000256" key="1">
    <source>
        <dbReference type="SAM" id="MobiDB-lite"/>
    </source>
</evidence>
<dbReference type="Pfam" id="PF09619">
    <property type="entry name" value="YscW"/>
    <property type="match status" value="1"/>
</dbReference>
<feature type="signal peptide" evidence="2">
    <location>
        <begin position="1"/>
        <end position="20"/>
    </location>
</feature>
<feature type="region of interest" description="Disordered" evidence="1">
    <location>
        <begin position="24"/>
        <end position="44"/>
    </location>
</feature>
<gene>
    <name evidence="3" type="ORF">C7A17_14480</name>
</gene>
<protein>
    <recommendedName>
        <fullName evidence="5">Lipoprotein</fullName>
    </recommendedName>
</protein>
<accession>A0A2R3QQ61</accession>
<evidence type="ECO:0008006" key="5">
    <source>
        <dbReference type="Google" id="ProtNLM"/>
    </source>
</evidence>
<dbReference type="AlphaFoldDB" id="A0A2R3QQ61"/>
<evidence type="ECO:0000313" key="3">
    <source>
        <dbReference type="EMBL" id="AVO53917.1"/>
    </source>
</evidence>
<dbReference type="EMBL" id="CP027657">
    <property type="protein sequence ID" value="AVO53917.1"/>
    <property type="molecule type" value="Genomic_DNA"/>
</dbReference>